<keyword evidence="5" id="KW-1133">Transmembrane helix</keyword>
<keyword evidence="6" id="KW-0472">Membrane</keyword>
<comment type="subcellular location">
    <subcellularLocation>
        <location evidence="1">Membrane</location>
    </subcellularLocation>
</comment>
<keyword evidence="8" id="KW-0430">Lectin</keyword>
<feature type="coiled-coil region" evidence="7">
    <location>
        <begin position="200"/>
        <end position="227"/>
    </location>
</feature>
<evidence type="ECO:0000313" key="9">
    <source>
        <dbReference type="Proteomes" id="UP000245207"/>
    </source>
</evidence>
<dbReference type="AlphaFoldDB" id="A0A2U1PX08"/>
<dbReference type="Pfam" id="PF00560">
    <property type="entry name" value="LRR_1"/>
    <property type="match status" value="1"/>
</dbReference>
<name>A0A2U1PX08_ARTAN</name>
<accession>A0A2U1PX08</accession>
<evidence type="ECO:0000313" key="8">
    <source>
        <dbReference type="EMBL" id="PWA90309.1"/>
    </source>
</evidence>
<evidence type="ECO:0000256" key="3">
    <source>
        <dbReference type="ARBA" id="ARBA00022692"/>
    </source>
</evidence>
<reference evidence="8 9" key="1">
    <citation type="journal article" date="2018" name="Mol. Plant">
        <title>The genome of Artemisia annua provides insight into the evolution of Asteraceae family and artemisinin biosynthesis.</title>
        <authorList>
            <person name="Shen Q."/>
            <person name="Zhang L."/>
            <person name="Liao Z."/>
            <person name="Wang S."/>
            <person name="Yan T."/>
            <person name="Shi P."/>
            <person name="Liu M."/>
            <person name="Fu X."/>
            <person name="Pan Q."/>
            <person name="Wang Y."/>
            <person name="Lv Z."/>
            <person name="Lu X."/>
            <person name="Zhang F."/>
            <person name="Jiang W."/>
            <person name="Ma Y."/>
            <person name="Chen M."/>
            <person name="Hao X."/>
            <person name="Li L."/>
            <person name="Tang Y."/>
            <person name="Lv G."/>
            <person name="Zhou Y."/>
            <person name="Sun X."/>
            <person name="Brodelius P.E."/>
            <person name="Rose J.K.C."/>
            <person name="Tang K."/>
        </authorList>
    </citation>
    <scope>NUCLEOTIDE SEQUENCE [LARGE SCALE GENOMIC DNA]</scope>
    <source>
        <strain evidence="9">cv. Huhao1</strain>
        <tissue evidence="8">Leaf</tissue>
    </source>
</reference>
<dbReference type="PANTHER" id="PTHR27008:SF593">
    <property type="entry name" value="OS02G0615800 PROTEIN"/>
    <property type="match status" value="1"/>
</dbReference>
<dbReference type="InterPro" id="IPR001611">
    <property type="entry name" value="Leu-rich_rpt"/>
</dbReference>
<keyword evidence="9" id="KW-1185">Reference proteome</keyword>
<evidence type="ECO:0000256" key="1">
    <source>
        <dbReference type="ARBA" id="ARBA00004370"/>
    </source>
</evidence>
<comment type="caution">
    <text evidence="8">The sequence shown here is derived from an EMBL/GenBank/DDBJ whole genome shotgun (WGS) entry which is preliminary data.</text>
</comment>
<dbReference type="EMBL" id="PKPP01000640">
    <property type="protein sequence ID" value="PWA90309.1"/>
    <property type="molecule type" value="Genomic_DNA"/>
</dbReference>
<dbReference type="Proteomes" id="UP000245207">
    <property type="component" value="Unassembled WGS sequence"/>
</dbReference>
<keyword evidence="4" id="KW-0677">Repeat</keyword>
<organism evidence="8 9">
    <name type="scientific">Artemisia annua</name>
    <name type="common">Sweet wormwood</name>
    <dbReference type="NCBI Taxonomy" id="35608"/>
    <lineage>
        <taxon>Eukaryota</taxon>
        <taxon>Viridiplantae</taxon>
        <taxon>Streptophyta</taxon>
        <taxon>Embryophyta</taxon>
        <taxon>Tracheophyta</taxon>
        <taxon>Spermatophyta</taxon>
        <taxon>Magnoliopsida</taxon>
        <taxon>eudicotyledons</taxon>
        <taxon>Gunneridae</taxon>
        <taxon>Pentapetalae</taxon>
        <taxon>asterids</taxon>
        <taxon>campanulids</taxon>
        <taxon>Asterales</taxon>
        <taxon>Asteraceae</taxon>
        <taxon>Asteroideae</taxon>
        <taxon>Anthemideae</taxon>
        <taxon>Artemisiinae</taxon>
        <taxon>Artemisia</taxon>
    </lineage>
</organism>
<dbReference type="GO" id="GO:0030246">
    <property type="term" value="F:carbohydrate binding"/>
    <property type="evidence" value="ECO:0007669"/>
    <property type="project" value="UniProtKB-KW"/>
</dbReference>
<sequence length="387" mass="43855">MKNLQSLALSQNKLTGIIPEGFGKMLTLEHFFFSFNQLEGHVPDTSIFRNTTLVGLLGNLSLCYKNDTESCTSSPVLCYRHARKNKVEKNKTLESEDTSSLGIVYKGKLQDGTMIAVKNLNFRQLSAKSDAASYDSECQLTYQLPFHDLGSSYNRAGSRSFYEANIGQANSQVLDPPDLKESNFVKRNILEAKSMLPGIKSLLLAKIHEYRNDLNILKSELKRLHSSNANVAERDELLESRRADIMQDLKESHFVKRNILEAKSMLPGIKSLLLAKIHEYRNDLNILKSELKRLHSSNANVAERDELLESRRADIMQHDLISLLGDPTDQKYPVYMQGCSLSISVNNLTSTEAVNQDYEYEVIAELYEQEQNLEQTIVYYDKASKLA</sequence>
<keyword evidence="3" id="KW-0812">Transmembrane</keyword>
<proteinExistence type="predicted"/>
<dbReference type="InterPro" id="IPR032675">
    <property type="entry name" value="LRR_dom_sf"/>
</dbReference>
<dbReference type="InterPro" id="IPR051809">
    <property type="entry name" value="Plant_receptor-like_S/T_kinase"/>
</dbReference>
<dbReference type="STRING" id="35608.A0A2U1PX08"/>
<keyword evidence="7" id="KW-0175">Coiled coil</keyword>
<dbReference type="PANTHER" id="PTHR27008">
    <property type="entry name" value="OS04G0122200 PROTEIN"/>
    <property type="match status" value="1"/>
</dbReference>
<keyword evidence="2" id="KW-0433">Leucine-rich repeat</keyword>
<feature type="coiled-coil region" evidence="7">
    <location>
        <begin position="270"/>
        <end position="297"/>
    </location>
</feature>
<dbReference type="OrthoDB" id="1748906at2759"/>
<dbReference type="Gene3D" id="3.80.10.10">
    <property type="entry name" value="Ribonuclease Inhibitor"/>
    <property type="match status" value="1"/>
</dbReference>
<dbReference type="SUPFAM" id="SSF52058">
    <property type="entry name" value="L domain-like"/>
    <property type="match status" value="1"/>
</dbReference>
<evidence type="ECO:0000256" key="4">
    <source>
        <dbReference type="ARBA" id="ARBA00022737"/>
    </source>
</evidence>
<evidence type="ECO:0000256" key="7">
    <source>
        <dbReference type="SAM" id="Coils"/>
    </source>
</evidence>
<evidence type="ECO:0000256" key="6">
    <source>
        <dbReference type="ARBA" id="ARBA00023136"/>
    </source>
</evidence>
<evidence type="ECO:0000256" key="2">
    <source>
        <dbReference type="ARBA" id="ARBA00022614"/>
    </source>
</evidence>
<evidence type="ECO:0000256" key="5">
    <source>
        <dbReference type="ARBA" id="ARBA00022989"/>
    </source>
</evidence>
<gene>
    <name evidence="8" type="ORF">CTI12_AA059230</name>
</gene>
<protein>
    <submittedName>
        <fullName evidence="8">Concanavalin A-like lectin/glucanase, subgroup</fullName>
    </submittedName>
</protein>
<dbReference type="GO" id="GO:0016020">
    <property type="term" value="C:membrane"/>
    <property type="evidence" value="ECO:0007669"/>
    <property type="project" value="UniProtKB-SubCell"/>
</dbReference>